<dbReference type="AlphaFoldDB" id="M0BQG3"/>
<dbReference type="PATRIC" id="fig|1227488.3.peg.4446"/>
<keyword evidence="3" id="KW-1185">Reference proteome</keyword>
<sequence length="59" mass="6715">MYHTTDRRPRPPRDRTRFEANRHPDRAAARAERTSLECDDAAGVTTLSATERDTAGECR</sequence>
<dbReference type="Proteomes" id="UP000011657">
    <property type="component" value="Unassembled WGS sequence"/>
</dbReference>
<comment type="caution">
    <text evidence="2">The sequence shown here is derived from an EMBL/GenBank/DDBJ whole genome shotgun (WGS) entry which is preliminary data.</text>
</comment>
<evidence type="ECO:0000256" key="1">
    <source>
        <dbReference type="SAM" id="MobiDB-lite"/>
    </source>
</evidence>
<protein>
    <submittedName>
        <fullName evidence="2">Uncharacterized protein</fullName>
    </submittedName>
</protein>
<gene>
    <name evidence="2" type="ORF">C477_22100</name>
</gene>
<name>M0BQG3_9EURY</name>
<accession>M0BQG3</accession>
<dbReference type="EMBL" id="AOIS01000067">
    <property type="protein sequence ID" value="ELZ13196.1"/>
    <property type="molecule type" value="Genomic_DNA"/>
</dbReference>
<reference evidence="2 3" key="1">
    <citation type="journal article" date="2014" name="PLoS Genet.">
        <title>Phylogenetically driven sequencing of extremely halophilic archaea reveals strategies for static and dynamic osmo-response.</title>
        <authorList>
            <person name="Becker E.A."/>
            <person name="Seitzer P.M."/>
            <person name="Tritt A."/>
            <person name="Larsen D."/>
            <person name="Krusor M."/>
            <person name="Yao A.I."/>
            <person name="Wu D."/>
            <person name="Madern D."/>
            <person name="Eisen J.A."/>
            <person name="Darling A.E."/>
            <person name="Facciotti M.T."/>
        </authorList>
    </citation>
    <scope>NUCLEOTIDE SEQUENCE [LARGE SCALE GENOMIC DNA]</scope>
    <source>
        <strain evidence="2 3">JCM 13891</strain>
    </source>
</reference>
<proteinExistence type="predicted"/>
<organism evidence="2 3">
    <name type="scientific">Haloterrigena salina JCM 13891</name>
    <dbReference type="NCBI Taxonomy" id="1227488"/>
    <lineage>
        <taxon>Archaea</taxon>
        <taxon>Methanobacteriati</taxon>
        <taxon>Methanobacteriota</taxon>
        <taxon>Stenosarchaea group</taxon>
        <taxon>Halobacteria</taxon>
        <taxon>Halobacteriales</taxon>
        <taxon>Natrialbaceae</taxon>
        <taxon>Haloterrigena</taxon>
    </lineage>
</organism>
<feature type="region of interest" description="Disordered" evidence="1">
    <location>
        <begin position="1"/>
        <end position="36"/>
    </location>
</feature>
<dbReference type="STRING" id="1227488.C477_22100"/>
<evidence type="ECO:0000313" key="3">
    <source>
        <dbReference type="Proteomes" id="UP000011657"/>
    </source>
</evidence>
<evidence type="ECO:0000313" key="2">
    <source>
        <dbReference type="EMBL" id="ELZ13196.1"/>
    </source>
</evidence>